<feature type="transmembrane region" description="Helical" evidence="1">
    <location>
        <begin position="24"/>
        <end position="46"/>
    </location>
</feature>
<evidence type="ECO:0000256" key="1">
    <source>
        <dbReference type="SAM" id="Phobius"/>
    </source>
</evidence>
<reference evidence="2 3" key="1">
    <citation type="journal article" date="2011" name="Nat. Biotechnol.">
        <title>Comparative genomic analysis of the thermophilic biomass-degrading fungi Myceliophthora thermophila and Thielavia terrestris.</title>
        <authorList>
            <person name="Berka R.M."/>
            <person name="Grigoriev I.V."/>
            <person name="Otillar R."/>
            <person name="Salamov A."/>
            <person name="Grimwood J."/>
            <person name="Reid I."/>
            <person name="Ishmael N."/>
            <person name="John T."/>
            <person name="Darmond C."/>
            <person name="Moisan M.-C."/>
            <person name="Henrissat B."/>
            <person name="Coutinho P.M."/>
            <person name="Lombard V."/>
            <person name="Natvig D.O."/>
            <person name="Lindquist E."/>
            <person name="Schmutz J."/>
            <person name="Lucas S."/>
            <person name="Harris P."/>
            <person name="Powlowski J."/>
            <person name="Bellemare A."/>
            <person name="Taylor D."/>
            <person name="Butler G."/>
            <person name="de Vries R.P."/>
            <person name="Allijn I.E."/>
            <person name="van den Brink J."/>
            <person name="Ushinsky S."/>
            <person name="Storms R."/>
            <person name="Powell A.J."/>
            <person name="Paulsen I.T."/>
            <person name="Elbourne L.D.H."/>
            <person name="Baker S.E."/>
            <person name="Magnuson J."/>
            <person name="LaBoissiere S."/>
            <person name="Clutterbuck A.J."/>
            <person name="Martinez D."/>
            <person name="Wogulis M."/>
            <person name="de Leon A.L."/>
            <person name="Rey M.W."/>
            <person name="Tsang A."/>
        </authorList>
    </citation>
    <scope>NUCLEOTIDE SEQUENCE [LARGE SCALE GENOMIC DNA]</scope>
    <source>
        <strain evidence="3">ATCC 42464 / BCRC 31852 / DSM 1799</strain>
    </source>
</reference>
<dbReference type="HOGENOM" id="CLU_2063098_0_0_1"/>
<dbReference type="VEuPathDB" id="FungiDB:MYCTH_2296147"/>
<keyword evidence="3" id="KW-1185">Reference proteome</keyword>
<keyword evidence="1" id="KW-0812">Transmembrane</keyword>
<dbReference type="GeneID" id="11508289"/>
<dbReference type="PANTHER" id="PTHR35394:SF5">
    <property type="entry name" value="DUF3176 DOMAIN-CONTAINING PROTEIN"/>
    <property type="match status" value="1"/>
</dbReference>
<dbReference type="STRING" id="573729.G2Q0J9"/>
<dbReference type="eggNOG" id="ENOG502SS2G">
    <property type="taxonomic scope" value="Eukaryota"/>
</dbReference>
<dbReference type="OrthoDB" id="5376804at2759"/>
<evidence type="ECO:0000313" key="2">
    <source>
        <dbReference type="EMBL" id="AEO54060.1"/>
    </source>
</evidence>
<dbReference type="PANTHER" id="PTHR35394">
    <property type="entry name" value="DUF3176 DOMAIN-CONTAINING PROTEIN"/>
    <property type="match status" value="1"/>
</dbReference>
<accession>G2Q0J9</accession>
<name>G2Q0J9_THET4</name>
<dbReference type="RefSeq" id="XP_003659305.1">
    <property type="nucleotide sequence ID" value="XM_003659257.1"/>
</dbReference>
<dbReference type="KEGG" id="mtm:MYCTH_2296147"/>
<dbReference type="EMBL" id="CP003002">
    <property type="protein sequence ID" value="AEO54060.1"/>
    <property type="molecule type" value="Genomic_DNA"/>
</dbReference>
<dbReference type="InParanoid" id="G2Q0J9"/>
<evidence type="ECO:0000313" key="3">
    <source>
        <dbReference type="Proteomes" id="UP000007322"/>
    </source>
</evidence>
<keyword evidence="1" id="KW-1133">Transmembrane helix</keyword>
<gene>
    <name evidence="2" type="ORF">MYCTH_2296147</name>
</gene>
<protein>
    <submittedName>
        <fullName evidence="2">Uncharacterized protein</fullName>
    </submittedName>
</protein>
<proteinExistence type="predicted"/>
<organism evidence="2 3">
    <name type="scientific">Thermothelomyces thermophilus (strain ATCC 42464 / BCRC 31852 / DSM 1799)</name>
    <name type="common">Sporotrichum thermophile</name>
    <dbReference type="NCBI Taxonomy" id="573729"/>
    <lineage>
        <taxon>Eukaryota</taxon>
        <taxon>Fungi</taxon>
        <taxon>Dikarya</taxon>
        <taxon>Ascomycota</taxon>
        <taxon>Pezizomycotina</taxon>
        <taxon>Sordariomycetes</taxon>
        <taxon>Sordariomycetidae</taxon>
        <taxon>Sordariales</taxon>
        <taxon>Chaetomiaceae</taxon>
        <taxon>Thermothelomyces</taxon>
    </lineage>
</organism>
<sequence>MRAMSPASATGTVLTTESYVHVQWAWLTFLAIQVALAVSFLFGIMVQTAVWDVKILKGSPEAALLAISADEKAYLESREDMFLGNGQGSETTRKMSNITCRFRLGERGWGLELGKREDG</sequence>
<keyword evidence="1" id="KW-0472">Membrane</keyword>
<dbReference type="Proteomes" id="UP000007322">
    <property type="component" value="Chromosome 1"/>
</dbReference>
<dbReference type="AlphaFoldDB" id="G2Q0J9"/>